<evidence type="ECO:0000256" key="3">
    <source>
        <dbReference type="ARBA" id="ARBA00022989"/>
    </source>
</evidence>
<reference evidence="6" key="1">
    <citation type="submission" date="2025-08" db="UniProtKB">
        <authorList>
            <consortium name="Ensembl"/>
        </authorList>
    </citation>
    <scope>IDENTIFICATION</scope>
</reference>
<sequence>MKKALSEQIKLLQSSAGINKQFREEFHKFEIENKCCGVLNGVEDWGNNKQEYQGCACEKQDQGTDFCKGSQYKTPCSEVILELIKKNMIIVMGVAFGLAFIEILGMVFSMILYCQIQNK</sequence>
<proteinExistence type="predicted"/>
<organism evidence="6 7">
    <name type="scientific">Varanus komodoensis</name>
    <name type="common">Komodo dragon</name>
    <dbReference type="NCBI Taxonomy" id="61221"/>
    <lineage>
        <taxon>Eukaryota</taxon>
        <taxon>Metazoa</taxon>
        <taxon>Chordata</taxon>
        <taxon>Craniata</taxon>
        <taxon>Vertebrata</taxon>
        <taxon>Euteleostomi</taxon>
        <taxon>Lepidosauria</taxon>
        <taxon>Squamata</taxon>
        <taxon>Bifurcata</taxon>
        <taxon>Unidentata</taxon>
        <taxon>Episquamata</taxon>
        <taxon>Toxicofera</taxon>
        <taxon>Anguimorpha</taxon>
        <taxon>Paleoanguimorpha</taxon>
        <taxon>Varanoidea</taxon>
        <taxon>Varanidae</taxon>
        <taxon>Varanus</taxon>
    </lineage>
</organism>
<keyword evidence="7" id="KW-1185">Reference proteome</keyword>
<dbReference type="Pfam" id="PF00335">
    <property type="entry name" value="Tetraspanin"/>
    <property type="match status" value="1"/>
</dbReference>
<dbReference type="Proteomes" id="UP000694545">
    <property type="component" value="Unplaced"/>
</dbReference>
<dbReference type="InterPro" id="IPR008952">
    <property type="entry name" value="Tetraspanin_EC2_sf"/>
</dbReference>
<dbReference type="OMA" id="ANSGCEC"/>
<evidence type="ECO:0000256" key="5">
    <source>
        <dbReference type="SAM" id="Phobius"/>
    </source>
</evidence>
<dbReference type="SUPFAM" id="SSF48652">
    <property type="entry name" value="Tetraspanin"/>
    <property type="match status" value="1"/>
</dbReference>
<feature type="transmembrane region" description="Helical" evidence="5">
    <location>
        <begin position="89"/>
        <end position="113"/>
    </location>
</feature>
<protein>
    <submittedName>
        <fullName evidence="6">Uncharacterized protein</fullName>
    </submittedName>
</protein>
<dbReference type="InterPro" id="IPR018499">
    <property type="entry name" value="Tetraspanin/Peripherin"/>
</dbReference>
<evidence type="ECO:0000313" key="7">
    <source>
        <dbReference type="Proteomes" id="UP000694545"/>
    </source>
</evidence>
<dbReference type="GO" id="GO:0016020">
    <property type="term" value="C:membrane"/>
    <property type="evidence" value="ECO:0007669"/>
    <property type="project" value="UniProtKB-SubCell"/>
</dbReference>
<keyword evidence="2 5" id="KW-0812">Transmembrane</keyword>
<dbReference type="Ensembl" id="ENSVKKT00000001478.1">
    <property type="protein sequence ID" value="ENSVKKP00000001425.1"/>
    <property type="gene ID" value="ENSVKKG00000001196.1"/>
</dbReference>
<reference evidence="6" key="2">
    <citation type="submission" date="2025-09" db="UniProtKB">
        <authorList>
            <consortium name="Ensembl"/>
        </authorList>
    </citation>
    <scope>IDENTIFICATION</scope>
</reference>
<name>A0A8D2IPB0_VARKO</name>
<dbReference type="AlphaFoldDB" id="A0A8D2IPB0"/>
<evidence type="ECO:0000256" key="4">
    <source>
        <dbReference type="ARBA" id="ARBA00023136"/>
    </source>
</evidence>
<comment type="subcellular location">
    <subcellularLocation>
        <location evidence="1">Membrane</location>
        <topology evidence="1">Multi-pass membrane protein</topology>
    </subcellularLocation>
</comment>
<evidence type="ECO:0000313" key="6">
    <source>
        <dbReference type="Ensembl" id="ENSVKKP00000001425.1"/>
    </source>
</evidence>
<keyword evidence="4 5" id="KW-0472">Membrane</keyword>
<keyword evidence="3 5" id="KW-1133">Transmembrane helix</keyword>
<evidence type="ECO:0000256" key="1">
    <source>
        <dbReference type="ARBA" id="ARBA00004141"/>
    </source>
</evidence>
<dbReference type="Gene3D" id="1.10.1450.10">
    <property type="entry name" value="Tetraspanin"/>
    <property type="match status" value="1"/>
</dbReference>
<evidence type="ECO:0000256" key="2">
    <source>
        <dbReference type="ARBA" id="ARBA00022692"/>
    </source>
</evidence>
<accession>A0A8D2IPB0</accession>